<dbReference type="AlphaFoldDB" id="A0A7N0U6C7"/>
<organism evidence="2 3">
    <name type="scientific">Kalanchoe fedtschenkoi</name>
    <name type="common">Lavender scallops</name>
    <name type="synonym">South American air plant</name>
    <dbReference type="NCBI Taxonomy" id="63787"/>
    <lineage>
        <taxon>Eukaryota</taxon>
        <taxon>Viridiplantae</taxon>
        <taxon>Streptophyta</taxon>
        <taxon>Embryophyta</taxon>
        <taxon>Tracheophyta</taxon>
        <taxon>Spermatophyta</taxon>
        <taxon>Magnoliopsida</taxon>
        <taxon>eudicotyledons</taxon>
        <taxon>Gunneridae</taxon>
        <taxon>Pentapetalae</taxon>
        <taxon>Saxifragales</taxon>
        <taxon>Crassulaceae</taxon>
        <taxon>Kalanchoe</taxon>
    </lineage>
</organism>
<dbReference type="EnsemblPlants" id="Kaladp0055s0406.1.v1.1">
    <property type="protein sequence ID" value="Kaladp0055s0406.1.v1.1"/>
    <property type="gene ID" value="Kaladp0055s0406.v1.1"/>
</dbReference>
<sequence length="320" mass="34108">MRRSFSGGNHRLPGSTEICRTVARAATRPTTTTSVHEPFSSSNSPSPISSSKPVKYASSSSGSTTPRSLPVSAVSNPIMNYYRPSFPSPPSSVGDEFEWLAEDGGASASASDDDLLFGPAPSVDEVQAAVSSLQHVIDPASFSLLVQYGYTSSADNGASDHSSNVSEVDWMEPSLQMYHRVMPTPGSGRVFDAFRLLHSDAAVQRMVVSLASDRAVWNAVLNNDVVKELRGSLNPGLASSVVEDSDGASGATNFISRVLESAKLKAAEMFNAISKIVNNLFQSIQESPVCANPWEEKLRQSVMLTVMVLFVVVVSRGNTA</sequence>
<evidence type="ECO:0000313" key="2">
    <source>
        <dbReference type="EnsemblPlants" id="Kaladp0055s0406.1.v1.1"/>
    </source>
</evidence>
<dbReference type="Gramene" id="Kaladp0055s0406.1.v1.1">
    <property type="protein sequence ID" value="Kaladp0055s0406.1.v1.1"/>
    <property type="gene ID" value="Kaladp0055s0406.v1.1"/>
</dbReference>
<dbReference type="OMA" id="GGYANKF"/>
<reference evidence="2" key="1">
    <citation type="submission" date="2021-01" db="UniProtKB">
        <authorList>
            <consortium name="EnsemblPlants"/>
        </authorList>
    </citation>
    <scope>IDENTIFICATION</scope>
</reference>
<feature type="compositionally biased region" description="Low complexity" evidence="1">
    <location>
        <begin position="23"/>
        <end position="63"/>
    </location>
</feature>
<proteinExistence type="predicted"/>
<protein>
    <submittedName>
        <fullName evidence="2">Uncharacterized protein</fullName>
    </submittedName>
</protein>
<accession>A0A7N0U6C7</accession>
<keyword evidence="3" id="KW-1185">Reference proteome</keyword>
<name>A0A7N0U6C7_KALFE</name>
<dbReference type="Proteomes" id="UP000594263">
    <property type="component" value="Unplaced"/>
</dbReference>
<evidence type="ECO:0000313" key="3">
    <source>
        <dbReference type="Proteomes" id="UP000594263"/>
    </source>
</evidence>
<feature type="region of interest" description="Disordered" evidence="1">
    <location>
        <begin position="23"/>
        <end position="70"/>
    </location>
</feature>
<dbReference type="PANTHER" id="PTHR33625:SF3">
    <property type="entry name" value="OS04G0550700 PROTEIN"/>
    <property type="match status" value="1"/>
</dbReference>
<dbReference type="PANTHER" id="PTHR33625">
    <property type="entry name" value="OS08G0179900 PROTEIN"/>
    <property type="match status" value="1"/>
</dbReference>
<evidence type="ECO:0000256" key="1">
    <source>
        <dbReference type="SAM" id="MobiDB-lite"/>
    </source>
</evidence>